<dbReference type="PANTHER" id="PTHR13696:SF99">
    <property type="entry name" value="COBYRINIC ACID AC-DIAMIDE SYNTHASE"/>
    <property type="match status" value="1"/>
</dbReference>
<organism evidence="2 3">
    <name type="scientific">Solitalea longa</name>
    <dbReference type="NCBI Taxonomy" id="2079460"/>
    <lineage>
        <taxon>Bacteria</taxon>
        <taxon>Pseudomonadati</taxon>
        <taxon>Bacteroidota</taxon>
        <taxon>Sphingobacteriia</taxon>
        <taxon>Sphingobacteriales</taxon>
        <taxon>Sphingobacteriaceae</taxon>
        <taxon>Solitalea</taxon>
    </lineage>
</organism>
<dbReference type="RefSeq" id="WP_103789892.1">
    <property type="nucleotide sequence ID" value="NZ_PQVF01000010.1"/>
</dbReference>
<dbReference type="SUPFAM" id="SSF52540">
    <property type="entry name" value="P-loop containing nucleoside triphosphate hydrolases"/>
    <property type="match status" value="1"/>
</dbReference>
<keyword evidence="3" id="KW-1185">Reference proteome</keyword>
<reference evidence="2 3" key="1">
    <citation type="submission" date="2018-01" db="EMBL/GenBank/DDBJ databases">
        <authorList>
            <person name="Gaut B.S."/>
            <person name="Morton B.R."/>
            <person name="Clegg M.T."/>
            <person name="Duvall M.R."/>
        </authorList>
    </citation>
    <scope>NUCLEOTIDE SEQUENCE [LARGE SCALE GENOMIC DNA]</scope>
    <source>
        <strain evidence="2 3">HR-AV</strain>
    </source>
</reference>
<dbReference type="Gene3D" id="3.40.50.300">
    <property type="entry name" value="P-loop containing nucleotide triphosphate hydrolases"/>
    <property type="match status" value="1"/>
</dbReference>
<dbReference type="AlphaFoldDB" id="A0A2S4ZZX7"/>
<evidence type="ECO:0000313" key="2">
    <source>
        <dbReference type="EMBL" id="POY35619.1"/>
    </source>
</evidence>
<dbReference type="InterPro" id="IPR050678">
    <property type="entry name" value="DNA_Partitioning_ATPase"/>
</dbReference>
<evidence type="ECO:0000313" key="3">
    <source>
        <dbReference type="Proteomes" id="UP000236893"/>
    </source>
</evidence>
<comment type="caution">
    <text evidence="2">The sequence shown here is derived from an EMBL/GenBank/DDBJ whole genome shotgun (WGS) entry which is preliminary data.</text>
</comment>
<dbReference type="InterPro" id="IPR025669">
    <property type="entry name" value="AAA_dom"/>
</dbReference>
<dbReference type="OrthoDB" id="9815116at2"/>
<dbReference type="PANTHER" id="PTHR13696">
    <property type="entry name" value="P-LOOP CONTAINING NUCLEOSIDE TRIPHOSPHATE HYDROLASE"/>
    <property type="match status" value="1"/>
</dbReference>
<evidence type="ECO:0000259" key="1">
    <source>
        <dbReference type="Pfam" id="PF13614"/>
    </source>
</evidence>
<proteinExistence type="predicted"/>
<dbReference type="Pfam" id="PF13614">
    <property type="entry name" value="AAA_31"/>
    <property type="match status" value="1"/>
</dbReference>
<name>A0A2S4ZZX7_9SPHI</name>
<protein>
    <submittedName>
        <fullName evidence="2">Cobyrinic acid a,c-diamide synthase</fullName>
    </submittedName>
</protein>
<feature type="domain" description="AAA" evidence="1">
    <location>
        <begin position="1"/>
        <end position="163"/>
    </location>
</feature>
<dbReference type="CDD" id="cd02042">
    <property type="entry name" value="ParAB_family"/>
    <property type="match status" value="1"/>
</dbReference>
<dbReference type="Proteomes" id="UP000236893">
    <property type="component" value="Unassembled WGS sequence"/>
</dbReference>
<dbReference type="InterPro" id="IPR027417">
    <property type="entry name" value="P-loop_NTPase"/>
</dbReference>
<sequence>MKTIAIYNLKGGVGKTATAVNLAYLASNQGHKTLLWDLDPQASTTFYYQVKAKVKGGIKKLMGNKSEIEDAIKSSHYEKLDILPADLSTRNLDIILDDMKSSKKRLKNTLHELNGDYDYVFIDSPPGFSILSENIFAAADYILLPMIPTTLSIRAFETVSEYFEDNDLDKKKIIPFFSMVDLRKNMHKDIIDEYQNNPHLLNSSINYSSEVEKMGIFRAPLPAFAPKSKSSKAYTALWKEFQTRTESKKKH</sequence>
<gene>
    <name evidence="2" type="ORF">C3K47_14580</name>
</gene>
<accession>A0A2S4ZZX7</accession>
<dbReference type="EMBL" id="PQVF01000010">
    <property type="protein sequence ID" value="POY35619.1"/>
    <property type="molecule type" value="Genomic_DNA"/>
</dbReference>